<sequence length="276" mass="31233">MTRLFSLAHRVALATVRYSRCGCGGFGMFYAVRRGRKTGVFLTWNECRTQVDRFPAARFKKFATEDEAWAFVRNSVSPDVSEVLDKAEFRERQIAVGVHPRRTSPQCVSTLPSIFPAAFTGGSRVTVLFLPRWGKQFGTESKFERQKNQRVQEPQLKANKRPRESPNDEEDENTEPCVKHLKQNTESVPSVSKDTFSYMGEFVVVYTDGCCSSNGRKRARAGIGVYWGPGHPLNVGVRLPGRQTNQRAEIHPAKPLNKQRLKTSISWFSIQTVCLL</sequence>
<dbReference type="Pfam" id="PF00075">
    <property type="entry name" value="RNase_H"/>
    <property type="match status" value="1"/>
</dbReference>
<dbReference type="InterPro" id="IPR050092">
    <property type="entry name" value="RNase_H"/>
</dbReference>
<reference evidence="13" key="1">
    <citation type="submission" date="2025-08" db="UniProtKB">
        <authorList>
            <consortium name="RefSeq"/>
        </authorList>
    </citation>
    <scope>IDENTIFICATION</scope>
</reference>
<evidence type="ECO:0000256" key="10">
    <source>
        <dbReference type="SAM" id="MobiDB-lite"/>
    </source>
</evidence>
<dbReference type="InterPro" id="IPR009027">
    <property type="entry name" value="Ribosomal_bL9/RNase_H1_N"/>
</dbReference>
<dbReference type="Gene3D" id="3.40.970.10">
    <property type="entry name" value="Ribonuclease H1, N-terminal domain"/>
    <property type="match status" value="1"/>
</dbReference>
<protein>
    <recommendedName>
        <fullName evidence="9">Ribonuclease H1</fullName>
        <shortName evidence="9">RNase H1</shortName>
        <ecNumber evidence="9">3.1.26.4</ecNumber>
    </recommendedName>
</protein>
<evidence type="ECO:0000256" key="5">
    <source>
        <dbReference type="ARBA" id="ARBA00022723"/>
    </source>
</evidence>
<dbReference type="InterPro" id="IPR037056">
    <property type="entry name" value="RNase_H1_N_sf"/>
</dbReference>
<comment type="cofactor">
    <cofactor evidence="2 9">
        <name>Mg(2+)</name>
        <dbReference type="ChEBI" id="CHEBI:18420"/>
    </cofactor>
</comment>
<dbReference type="GO" id="GO:0004523">
    <property type="term" value="F:RNA-DNA hybrid ribonuclease activity"/>
    <property type="evidence" value="ECO:0007669"/>
    <property type="project" value="UniProtKB-UniRule"/>
</dbReference>
<evidence type="ECO:0000313" key="13">
    <source>
        <dbReference type="RefSeq" id="XP_023583996.1"/>
    </source>
</evidence>
<dbReference type="PIRSF" id="PIRSF036852">
    <property type="entry name" value="Ribonuclease_H1_euk"/>
    <property type="match status" value="1"/>
</dbReference>
<dbReference type="CTD" id="246243"/>
<keyword evidence="12" id="KW-1185">Reference proteome</keyword>
<keyword evidence="5 9" id="KW-0479">Metal-binding</keyword>
<evidence type="ECO:0000256" key="8">
    <source>
        <dbReference type="ARBA" id="ARBA00022842"/>
    </source>
</evidence>
<dbReference type="PROSITE" id="PS50879">
    <property type="entry name" value="RNASE_H_1"/>
    <property type="match status" value="1"/>
</dbReference>
<feature type="region of interest" description="Disordered" evidence="10">
    <location>
        <begin position="141"/>
        <end position="177"/>
    </location>
</feature>
<evidence type="ECO:0000256" key="1">
    <source>
        <dbReference type="ARBA" id="ARBA00000077"/>
    </source>
</evidence>
<dbReference type="InterPro" id="IPR011320">
    <property type="entry name" value="RNase_H1_N"/>
</dbReference>
<dbReference type="InterPro" id="IPR036397">
    <property type="entry name" value="RNaseH_sf"/>
</dbReference>
<keyword evidence="6 9" id="KW-0255">Endonuclease</keyword>
<evidence type="ECO:0000313" key="12">
    <source>
        <dbReference type="Proteomes" id="UP000248480"/>
    </source>
</evidence>
<evidence type="ECO:0000256" key="7">
    <source>
        <dbReference type="ARBA" id="ARBA00022801"/>
    </source>
</evidence>
<keyword evidence="7 9" id="KW-0378">Hydrolase</keyword>
<comment type="similarity">
    <text evidence="3 9">Belongs to the RNase H family.</text>
</comment>
<dbReference type="GO" id="GO:0043137">
    <property type="term" value="P:DNA replication, removal of RNA primer"/>
    <property type="evidence" value="ECO:0007669"/>
    <property type="project" value="TreeGrafter"/>
</dbReference>
<dbReference type="GeneID" id="101361250"/>
<keyword evidence="8 9" id="KW-0460">Magnesium</keyword>
<organism evidence="12 13">
    <name type="scientific">Trichechus manatus latirostris</name>
    <name type="common">Florida manatee</name>
    <dbReference type="NCBI Taxonomy" id="127582"/>
    <lineage>
        <taxon>Eukaryota</taxon>
        <taxon>Metazoa</taxon>
        <taxon>Chordata</taxon>
        <taxon>Craniata</taxon>
        <taxon>Vertebrata</taxon>
        <taxon>Euteleostomi</taxon>
        <taxon>Mammalia</taxon>
        <taxon>Eutheria</taxon>
        <taxon>Afrotheria</taxon>
        <taxon>Sirenia</taxon>
        <taxon>Trichechidae</taxon>
        <taxon>Trichechus</taxon>
    </lineage>
</organism>
<keyword evidence="4 9" id="KW-0540">Nuclease</keyword>
<dbReference type="EC" id="3.1.26.4" evidence="9"/>
<dbReference type="InterPro" id="IPR012337">
    <property type="entry name" value="RNaseH-like_sf"/>
</dbReference>
<dbReference type="FunFam" id="3.40.970.10:FF:000001">
    <property type="entry name" value="Ribonuclease H1"/>
    <property type="match status" value="1"/>
</dbReference>
<dbReference type="Gene3D" id="3.30.420.10">
    <property type="entry name" value="Ribonuclease H-like superfamily/Ribonuclease H"/>
    <property type="match status" value="1"/>
</dbReference>
<dbReference type="GO" id="GO:0003676">
    <property type="term" value="F:nucleic acid binding"/>
    <property type="evidence" value="ECO:0007669"/>
    <property type="project" value="UniProtKB-UniRule"/>
</dbReference>
<feature type="domain" description="RNase H type-1" evidence="11">
    <location>
        <begin position="199"/>
        <end position="276"/>
    </location>
</feature>
<dbReference type="Proteomes" id="UP000248480">
    <property type="component" value="Unplaced"/>
</dbReference>
<evidence type="ECO:0000256" key="9">
    <source>
        <dbReference type="PIRNR" id="PIRNR036852"/>
    </source>
</evidence>
<accession>A0A2Y9QRI0</accession>
<dbReference type="PANTHER" id="PTHR10642:SF26">
    <property type="entry name" value="RIBONUCLEASE H1"/>
    <property type="match status" value="1"/>
</dbReference>
<evidence type="ECO:0000256" key="4">
    <source>
        <dbReference type="ARBA" id="ARBA00022722"/>
    </source>
</evidence>
<name>A0A2Y9QRI0_TRIMA</name>
<evidence type="ECO:0000256" key="6">
    <source>
        <dbReference type="ARBA" id="ARBA00022759"/>
    </source>
</evidence>
<dbReference type="SUPFAM" id="SSF53098">
    <property type="entry name" value="Ribonuclease H-like"/>
    <property type="match status" value="1"/>
</dbReference>
<dbReference type="RefSeq" id="XP_023583996.1">
    <property type="nucleotide sequence ID" value="XM_023728228.1"/>
</dbReference>
<dbReference type="InterPro" id="IPR002156">
    <property type="entry name" value="RNaseH_domain"/>
</dbReference>
<gene>
    <name evidence="13" type="primary">RNASEH1</name>
</gene>
<dbReference type="InterPro" id="IPR017067">
    <property type="entry name" value="RNase_H1_euk"/>
</dbReference>
<dbReference type="SUPFAM" id="SSF55658">
    <property type="entry name" value="L9 N-domain-like"/>
    <property type="match status" value="1"/>
</dbReference>
<comment type="catalytic activity">
    <reaction evidence="1 9">
        <text>Endonucleolytic cleavage to 5'-phosphomonoester.</text>
        <dbReference type="EC" id="3.1.26.4"/>
    </reaction>
</comment>
<dbReference type="PANTHER" id="PTHR10642">
    <property type="entry name" value="RIBONUCLEASE H1"/>
    <property type="match status" value="1"/>
</dbReference>
<evidence type="ECO:0000256" key="3">
    <source>
        <dbReference type="ARBA" id="ARBA00005300"/>
    </source>
</evidence>
<dbReference type="Pfam" id="PF01693">
    <property type="entry name" value="Cauli_VI"/>
    <property type="match status" value="1"/>
</dbReference>
<proteinExistence type="inferred from homology"/>
<comment type="function">
    <text evidence="9">Endonuclease that specifically degrades the RNA of RNA-DNA hybrids.</text>
</comment>
<evidence type="ECO:0000259" key="11">
    <source>
        <dbReference type="PROSITE" id="PS50879"/>
    </source>
</evidence>
<evidence type="ECO:0000256" key="2">
    <source>
        <dbReference type="ARBA" id="ARBA00001946"/>
    </source>
</evidence>
<dbReference type="GO" id="GO:0000287">
    <property type="term" value="F:magnesium ion binding"/>
    <property type="evidence" value="ECO:0007669"/>
    <property type="project" value="UniProtKB-UniRule"/>
</dbReference>
<dbReference type="AlphaFoldDB" id="A0A2Y9QRI0"/>